<dbReference type="InterPro" id="IPR002182">
    <property type="entry name" value="NB-ARC"/>
</dbReference>
<evidence type="ECO:0000259" key="5">
    <source>
        <dbReference type="PROSITE" id="PS50104"/>
    </source>
</evidence>
<evidence type="ECO:0000256" key="1">
    <source>
        <dbReference type="ARBA" id="ARBA00022614"/>
    </source>
</evidence>
<dbReference type="InterPro" id="IPR036390">
    <property type="entry name" value="WH_DNA-bd_sf"/>
</dbReference>
<evidence type="ECO:0000256" key="2">
    <source>
        <dbReference type="ARBA" id="ARBA00022737"/>
    </source>
</evidence>
<keyword evidence="2" id="KW-0677">Repeat</keyword>
<dbReference type="SUPFAM" id="SSF52058">
    <property type="entry name" value="L domain-like"/>
    <property type="match status" value="1"/>
</dbReference>
<dbReference type="PRINTS" id="PR00364">
    <property type="entry name" value="DISEASERSIST"/>
</dbReference>
<evidence type="ECO:0000313" key="7">
    <source>
        <dbReference type="Proteomes" id="UP000266723"/>
    </source>
</evidence>
<dbReference type="Pfam" id="PF00931">
    <property type="entry name" value="NB-ARC"/>
    <property type="match status" value="1"/>
</dbReference>
<sequence>MEFMKPKAARVMPPMMSEYRHSVNIICEESVQYHIVSHLCAALRWEGISVFVDSCGSQETKPFSVEQNQAVTDGARVSVVVISNKAESYGPWVVKFLKAIKRRRNSDHAVVPVFYGVDPLTQVYGWSHGRLEAEKLTSHQSRISSNRILTDSELVEEVVRDVYEKLNIAERVGIYSRLLEIENMLYEQPMGIQSIGIWGMPGIGKTTLAKAVFDHMSTDYDACCFIEHFDEAFHKEGLHRLFQKRIGVLLKKELGIKNSYIMTPSLYRDKLCDKRILIVLDDVHDSLAAESLLRKFDWFGPGSLIIITSTDKQVFSFCQINQIYKVQGLNWHEALQLFSQNAFGKNVPEQNDRELSVKVIDYVNGNPLALSIYGQELKGKKSGMEAAFLELKKCPPQLIQDTLKNAYIALDDNEKNIFLDIACFFRGENVNYVVQMLEGCRYFPRVGIDVLVDKCLVTISENTVQTNDLIRDICQEIFIGEIESCTRMWEFNNIRCLLEDDELEASGGSRATPNCDLVAEDIESILMDTSNMKFDVKHDAFKNMLSLRFLKIYNSSGSKDVLGLKTPKGLDSLPCELRLLHWENYPLQTLPQRFDFEHLIDLRMPYSHLQKFGARAKNVKMLKRIMLCHSKELVECDILRYAQNIELVDLQGCTRLQTFPDTSELQHLRVVNLSGCTEFKSIRGSPPNIEELHLQGTRIRELPISNVVQSPKAKLDRKKLLNLLENFQDVDHIDLEIVTNLAKVASDNQDFSKLVLLNMKDCSQLRSLPDMVHLESLQVLLLSGCSDLEEINGFPRNLRKLYLGGIAIREVPQLPQSLEFLNAHYCKHLKLIRLDFERLPKHYTLSNCFNLSSEVISGFLEKGLSKLAMLASEQQQEPLKTSAVNICIPADARQKSSFLLSLGPNVKIELAPRTREALSGFAMSVVVSFRDNYHNVVGLGIRCTCTWTTRNGHPDQIERVYQCWAPTEAPEVGWDHIFVLCDTEMHLRDGEELVSNICDDEIKFEFQTVSGENKLLGDSCMVTECNVQAITARKGDTTVSEIIEESEVVSIIEEDTPPLPKEPAEATTYSLSYSKPRKSPSYLTTEGFGMWENFLHILTAMPPKYLATGQAARQISHEEYGTYERENNEGGVGYFSLVKSIPPKYLPKEEAVSKSTLKEWFKKYALGCGVGCFPLVMSKPPKNSSTGQAVDKSLQRSASENSDKKSRRSRPRDSSRKGPRFSLDVAGRPIAGHQKYPEELVSNICDDEIKFEFQTVSGENKLLGDSCMVTECNVQAITARKGDTTVSEIIEESEVVSIIEEDTPPLPKEPAEATTYSLSYSKPRKSPSYLTTEGFGMWENFLHILTAMPPKYLATGQAARQISHEEYGTYERENNEGGVGYFSLVKSIPPKYLPKEEAVSKSTLKEWFKKYALGCGVGCFPLVMSKPPKNSSTGQAVDKSLQRSASENSDKKSRRSRPRDSSRKGPRFSLDVAGRPIAGHRIKRVNLSGPVWEWDPQVGSAQSRRRLTKNVLDPSRKIPINLRAQFQMVRQRAM</sequence>
<dbReference type="InterPro" id="IPR035897">
    <property type="entry name" value="Toll_tir_struct_dom_sf"/>
</dbReference>
<dbReference type="InterPro" id="IPR032675">
    <property type="entry name" value="LRR_dom_sf"/>
</dbReference>
<dbReference type="EMBL" id="QGKV02000759">
    <property type="protein sequence ID" value="KAF3560671.1"/>
    <property type="molecule type" value="Genomic_DNA"/>
</dbReference>
<dbReference type="InterPro" id="IPR027417">
    <property type="entry name" value="P-loop_NTPase"/>
</dbReference>
<dbReference type="InterPro" id="IPR044974">
    <property type="entry name" value="Disease_R_plants"/>
</dbReference>
<reference evidence="6 7" key="1">
    <citation type="journal article" date="2020" name="BMC Genomics">
        <title>Intraspecific diversification of the crop wild relative Brassica cretica Lam. using demographic model selection.</title>
        <authorList>
            <person name="Kioukis A."/>
            <person name="Michalopoulou V.A."/>
            <person name="Briers L."/>
            <person name="Pirintsos S."/>
            <person name="Studholme D.J."/>
            <person name="Pavlidis P."/>
            <person name="Sarris P.F."/>
        </authorList>
    </citation>
    <scope>NUCLEOTIDE SEQUENCE [LARGE SCALE GENOMIC DNA]</scope>
    <source>
        <strain evidence="7">cv. PFS-1207/04</strain>
    </source>
</reference>
<accession>A0ABQ7CMC8</accession>
<proteinExistence type="predicted"/>
<comment type="caution">
    <text evidence="6">The sequence shown here is derived from an EMBL/GenBank/DDBJ whole genome shotgun (WGS) entry which is preliminary data.</text>
</comment>
<keyword evidence="3" id="KW-0611">Plant defense</keyword>
<dbReference type="PANTHER" id="PTHR11017:SF479">
    <property type="entry name" value="DISEASE RESISTANCE PROTEIN (TIR-NBS-LRR CLASS) FAMILY"/>
    <property type="match status" value="1"/>
</dbReference>
<keyword evidence="1" id="KW-0433">Leucine-rich repeat</keyword>
<dbReference type="Gene3D" id="3.80.10.10">
    <property type="entry name" value="Ribonuclease Inhibitor"/>
    <property type="match status" value="1"/>
</dbReference>
<dbReference type="Gene3D" id="3.40.50.10140">
    <property type="entry name" value="Toll/interleukin-1 receptor homology (TIR) domain"/>
    <property type="match status" value="1"/>
</dbReference>
<dbReference type="InterPro" id="IPR042197">
    <property type="entry name" value="Apaf_helical"/>
</dbReference>
<dbReference type="Pfam" id="PF01582">
    <property type="entry name" value="TIR"/>
    <property type="match status" value="1"/>
</dbReference>
<dbReference type="InterPro" id="IPR000157">
    <property type="entry name" value="TIR_dom"/>
</dbReference>
<dbReference type="SUPFAM" id="SSF46785">
    <property type="entry name" value="Winged helix' DNA-binding domain"/>
    <property type="match status" value="1"/>
</dbReference>
<evidence type="ECO:0000313" key="6">
    <source>
        <dbReference type="EMBL" id="KAF3560671.1"/>
    </source>
</evidence>
<dbReference type="Gene3D" id="3.40.50.300">
    <property type="entry name" value="P-loop containing nucleotide triphosphate hydrolases"/>
    <property type="match status" value="1"/>
</dbReference>
<organism evidence="6 7">
    <name type="scientific">Brassica cretica</name>
    <name type="common">Mustard</name>
    <dbReference type="NCBI Taxonomy" id="69181"/>
    <lineage>
        <taxon>Eukaryota</taxon>
        <taxon>Viridiplantae</taxon>
        <taxon>Streptophyta</taxon>
        <taxon>Embryophyta</taxon>
        <taxon>Tracheophyta</taxon>
        <taxon>Spermatophyta</taxon>
        <taxon>Magnoliopsida</taxon>
        <taxon>eudicotyledons</taxon>
        <taxon>Gunneridae</taxon>
        <taxon>Pentapetalae</taxon>
        <taxon>rosids</taxon>
        <taxon>malvids</taxon>
        <taxon>Brassicales</taxon>
        <taxon>Brassicaceae</taxon>
        <taxon>Brassiceae</taxon>
        <taxon>Brassica</taxon>
    </lineage>
</organism>
<protein>
    <recommendedName>
        <fullName evidence="5">TIR domain-containing protein</fullName>
    </recommendedName>
</protein>
<feature type="region of interest" description="Disordered" evidence="4">
    <location>
        <begin position="1183"/>
        <end position="1228"/>
    </location>
</feature>
<dbReference type="Pfam" id="PF23282">
    <property type="entry name" value="WHD_ROQ1"/>
    <property type="match status" value="1"/>
</dbReference>
<dbReference type="SUPFAM" id="SSF52540">
    <property type="entry name" value="P-loop containing nucleoside triphosphate hydrolases"/>
    <property type="match status" value="1"/>
</dbReference>
<evidence type="ECO:0000256" key="3">
    <source>
        <dbReference type="ARBA" id="ARBA00022821"/>
    </source>
</evidence>
<feature type="domain" description="TIR" evidence="5">
    <location>
        <begin position="17"/>
        <end position="166"/>
    </location>
</feature>
<dbReference type="Proteomes" id="UP000266723">
    <property type="component" value="Unassembled WGS sequence"/>
</dbReference>
<dbReference type="PROSITE" id="PS50104">
    <property type="entry name" value="TIR"/>
    <property type="match status" value="1"/>
</dbReference>
<gene>
    <name evidence="6" type="ORF">DY000_02018701</name>
</gene>
<evidence type="ECO:0000256" key="4">
    <source>
        <dbReference type="SAM" id="MobiDB-lite"/>
    </source>
</evidence>
<name>A0ABQ7CMC8_BRACR</name>
<dbReference type="SUPFAM" id="SSF52200">
    <property type="entry name" value="Toll/Interleukin receptor TIR domain"/>
    <property type="match status" value="1"/>
</dbReference>
<dbReference type="Gene3D" id="1.10.8.430">
    <property type="entry name" value="Helical domain of apoptotic protease-activating factors"/>
    <property type="match status" value="1"/>
</dbReference>
<dbReference type="PANTHER" id="PTHR11017">
    <property type="entry name" value="LEUCINE-RICH REPEAT-CONTAINING PROTEIN"/>
    <property type="match status" value="1"/>
</dbReference>
<keyword evidence="7" id="KW-1185">Reference proteome</keyword>
<dbReference type="InterPro" id="IPR058192">
    <property type="entry name" value="WHD_ROQ1-like"/>
</dbReference>
<feature type="region of interest" description="Disordered" evidence="4">
    <location>
        <begin position="1428"/>
        <end position="1473"/>
    </location>
</feature>